<evidence type="ECO:0000256" key="1">
    <source>
        <dbReference type="SAM" id="MobiDB-lite"/>
    </source>
</evidence>
<gene>
    <name evidence="2" type="ORF">CSSPJE1EN2_LOCUS4745</name>
</gene>
<organism evidence="2 3">
    <name type="scientific">Sphagnum jensenii</name>
    <dbReference type="NCBI Taxonomy" id="128206"/>
    <lineage>
        <taxon>Eukaryota</taxon>
        <taxon>Viridiplantae</taxon>
        <taxon>Streptophyta</taxon>
        <taxon>Embryophyta</taxon>
        <taxon>Bryophyta</taxon>
        <taxon>Sphagnophytina</taxon>
        <taxon>Sphagnopsida</taxon>
        <taxon>Sphagnales</taxon>
        <taxon>Sphagnaceae</taxon>
        <taxon>Sphagnum</taxon>
    </lineage>
</organism>
<dbReference type="Proteomes" id="UP001497522">
    <property type="component" value="Chromosome 12"/>
</dbReference>
<sequence length="119" mass="13360">MLKDTEDVVSNTMICNCGSPHISSTKQEEETMHNFDDLIWDEFEESTDDMVQEAYEDDKHTKWATENDARRNLQQEPSLVLVKNLGFISQCSGASSSFVIPNTEGRQQSDVGSKPGLQS</sequence>
<feature type="region of interest" description="Disordered" evidence="1">
    <location>
        <begin position="98"/>
        <end position="119"/>
    </location>
</feature>
<protein>
    <submittedName>
        <fullName evidence="2">Uncharacterized protein</fullName>
    </submittedName>
</protein>
<evidence type="ECO:0000313" key="2">
    <source>
        <dbReference type="EMBL" id="CAK9861750.1"/>
    </source>
</evidence>
<name>A0ABP1AH52_9BRYO</name>
<accession>A0ABP1AH52</accession>
<evidence type="ECO:0000313" key="3">
    <source>
        <dbReference type="Proteomes" id="UP001497522"/>
    </source>
</evidence>
<keyword evidence="3" id="KW-1185">Reference proteome</keyword>
<reference evidence="2" key="1">
    <citation type="submission" date="2024-03" db="EMBL/GenBank/DDBJ databases">
        <authorList>
            <consortium name="ELIXIR-Norway"/>
            <consortium name="Elixir Norway"/>
        </authorList>
    </citation>
    <scope>NUCLEOTIDE SEQUENCE</scope>
</reference>
<dbReference type="EMBL" id="OZ023713">
    <property type="protein sequence ID" value="CAK9861750.1"/>
    <property type="molecule type" value="Genomic_DNA"/>
</dbReference>
<proteinExistence type="predicted"/>